<dbReference type="InterPro" id="IPR016181">
    <property type="entry name" value="Acyl_CoA_acyltransferase"/>
</dbReference>
<evidence type="ECO:0000313" key="2">
    <source>
        <dbReference type="EMBL" id="MFB9137641.1"/>
    </source>
</evidence>
<protein>
    <submittedName>
        <fullName evidence="2">GNAT family N-acetyltransferase</fullName>
    </submittedName>
</protein>
<dbReference type="Proteomes" id="UP001589645">
    <property type="component" value="Unassembled WGS sequence"/>
</dbReference>
<comment type="caution">
    <text evidence="2">The sequence shown here is derived from an EMBL/GenBank/DDBJ whole genome shotgun (WGS) entry which is preliminary data.</text>
</comment>
<dbReference type="PROSITE" id="PS51186">
    <property type="entry name" value="GNAT"/>
    <property type="match status" value="1"/>
</dbReference>
<dbReference type="PANTHER" id="PTHR39173">
    <property type="entry name" value="ACETYLTRANSFERASE"/>
    <property type="match status" value="1"/>
</dbReference>
<organism evidence="2 3">
    <name type="scientific">Vibrio olivae</name>
    <dbReference type="NCBI Taxonomy" id="1243002"/>
    <lineage>
        <taxon>Bacteria</taxon>
        <taxon>Pseudomonadati</taxon>
        <taxon>Pseudomonadota</taxon>
        <taxon>Gammaproteobacteria</taxon>
        <taxon>Vibrionales</taxon>
        <taxon>Vibrionaceae</taxon>
        <taxon>Vibrio</taxon>
    </lineage>
</organism>
<dbReference type="PANTHER" id="PTHR39173:SF1">
    <property type="entry name" value="ACETYLTRANSFERASE"/>
    <property type="match status" value="1"/>
</dbReference>
<dbReference type="InterPro" id="IPR000182">
    <property type="entry name" value="GNAT_dom"/>
</dbReference>
<dbReference type="RefSeq" id="WP_390197678.1">
    <property type="nucleotide sequence ID" value="NZ_JBHMEP010000015.1"/>
</dbReference>
<dbReference type="CDD" id="cd04301">
    <property type="entry name" value="NAT_SF"/>
    <property type="match status" value="1"/>
</dbReference>
<proteinExistence type="predicted"/>
<dbReference type="SUPFAM" id="SSF55729">
    <property type="entry name" value="Acyl-CoA N-acyltransferases (Nat)"/>
    <property type="match status" value="1"/>
</dbReference>
<dbReference type="Pfam" id="PF13302">
    <property type="entry name" value="Acetyltransf_3"/>
    <property type="match status" value="1"/>
</dbReference>
<dbReference type="Gene3D" id="3.40.630.30">
    <property type="match status" value="1"/>
</dbReference>
<feature type="domain" description="N-acetyltransferase" evidence="1">
    <location>
        <begin position="29"/>
        <end position="179"/>
    </location>
</feature>
<evidence type="ECO:0000259" key="1">
    <source>
        <dbReference type="PROSITE" id="PS51186"/>
    </source>
</evidence>
<name>A0ABV5HTP9_9VIBR</name>
<accession>A0ABV5HTP9</accession>
<reference evidence="2 3" key="1">
    <citation type="submission" date="2024-09" db="EMBL/GenBank/DDBJ databases">
        <authorList>
            <person name="Sun Q."/>
            <person name="Mori K."/>
        </authorList>
    </citation>
    <scope>NUCLEOTIDE SEQUENCE [LARGE SCALE GENOMIC DNA]</scope>
    <source>
        <strain evidence="2 3">CECT 8064</strain>
    </source>
</reference>
<sequence length="184" mass="20909">MCSPPQADPNLHLVFLGATHQAAFEHFYQDMLTNDPQNAEFYSPGAKDFLRYTQQLSEHHLGRNLPQGYVPCSYYWLFDGQVIYGAIRLRHRIDDPFLANECGHIGYDVAPSQRHRRYGTIMLSLALEKASNLGIERVLLTASEDNVASRRVIEANGGQFDGVIYGEVFAEMLARYWIHCAVNE</sequence>
<dbReference type="EMBL" id="JBHMEP010000015">
    <property type="protein sequence ID" value="MFB9137641.1"/>
    <property type="molecule type" value="Genomic_DNA"/>
</dbReference>
<gene>
    <name evidence="2" type="ORF">ACFFUV_22065</name>
</gene>
<evidence type="ECO:0000313" key="3">
    <source>
        <dbReference type="Proteomes" id="UP001589645"/>
    </source>
</evidence>
<keyword evidence="3" id="KW-1185">Reference proteome</keyword>